<evidence type="ECO:0000313" key="3">
    <source>
        <dbReference type="EMBL" id="WXB10005.1"/>
    </source>
</evidence>
<dbReference type="InterPro" id="IPR011990">
    <property type="entry name" value="TPR-like_helical_dom_sf"/>
</dbReference>
<sequence length="791" mass="84277">MHSQRPPSAQRSPARRAPDPTPESAGPAAGATGATRAAEGLELRLAIGKGGLGLELGRPFSMGVLEIMELVIALPTVRFPLDVSGGVSRFRHRRGTLDRISAELPVQRLRRWAAGRLRGLIGVGPCEVWVGVEKYGASFALSSEIAILAFSVAVTVTGEDVSLMVTRARGTGLPAPPTAMAISAIEALIGNLARREGARFVVPRAVTKVARALLPEAGVRTPGTADVSITSIAAAHDAWIVHASAHPVAAEPTEIATRALEAVAITRAADEARLGKDYEGARALDLLSLERAPRHPEIASRIAEIDAFVGGRAEAALATIAEVDREEGRGSHLDFLRAELLAETGDVRGAIAAFERAGEHETAPVLAARAFERAAELTRDALEAAGWLDRAVAHAPAVPRIRWARVQRRLALGRTQDARADVEHLEAQASGPRARYDVWWRAGAAWQDQGLVADAAPLFERALRFVPDDAHALAGLGRALVARGKTARGVALLTRAIDLREDGNEDAAGLHIDLAKALAEKLDDRPAAIVHVRAVRHGGRDAVEARALEGRWRAELGDVAGASLAFARLRDHAETLPPGNREAHEPTAAFLLEAAIFEREVLHDSLAAQRHLAAALRLCPNHFGIASAYRAVGAEIAGIAAPPPAPPSELGESSDGFSPDEFANMEGLSMARLPPSPPSIMNIGLGGTGEHGDDVQEAEDEARVEELTRQLQADPTRDDVVDELVDRLLRLGRSHELFALLSARLEDATPDRRVTLVPKQRDVLTRLEADARARGQDLEAQLFASARDALS</sequence>
<feature type="repeat" description="TPR" evidence="1">
    <location>
        <begin position="436"/>
        <end position="469"/>
    </location>
</feature>
<dbReference type="SUPFAM" id="SSF48452">
    <property type="entry name" value="TPR-like"/>
    <property type="match status" value="2"/>
</dbReference>
<dbReference type="EMBL" id="CP089983">
    <property type="protein sequence ID" value="WXB10005.1"/>
    <property type="molecule type" value="Genomic_DNA"/>
</dbReference>
<organism evidence="3 4">
    <name type="scientific">Pendulispora rubella</name>
    <dbReference type="NCBI Taxonomy" id="2741070"/>
    <lineage>
        <taxon>Bacteria</taxon>
        <taxon>Pseudomonadati</taxon>
        <taxon>Myxococcota</taxon>
        <taxon>Myxococcia</taxon>
        <taxon>Myxococcales</taxon>
        <taxon>Sorangiineae</taxon>
        <taxon>Pendulisporaceae</taxon>
        <taxon>Pendulispora</taxon>
    </lineage>
</organism>
<dbReference type="SMART" id="SM00028">
    <property type="entry name" value="TPR"/>
    <property type="match status" value="2"/>
</dbReference>
<keyword evidence="1" id="KW-0802">TPR repeat</keyword>
<evidence type="ECO:0000313" key="4">
    <source>
        <dbReference type="Proteomes" id="UP001374803"/>
    </source>
</evidence>
<accession>A0ABZ2LLH9</accession>
<evidence type="ECO:0000256" key="1">
    <source>
        <dbReference type="PROSITE-ProRule" id="PRU00339"/>
    </source>
</evidence>
<gene>
    <name evidence="3" type="ORF">LVJ94_22600</name>
</gene>
<feature type="compositionally biased region" description="Low complexity" evidence="2">
    <location>
        <begin position="1"/>
        <end position="12"/>
    </location>
</feature>
<dbReference type="InterPro" id="IPR019734">
    <property type="entry name" value="TPR_rpt"/>
</dbReference>
<feature type="region of interest" description="Disordered" evidence="2">
    <location>
        <begin position="1"/>
        <end position="33"/>
    </location>
</feature>
<dbReference type="PROSITE" id="PS50005">
    <property type="entry name" value="TPR"/>
    <property type="match status" value="1"/>
</dbReference>
<dbReference type="Gene3D" id="1.25.40.10">
    <property type="entry name" value="Tetratricopeptide repeat domain"/>
    <property type="match status" value="1"/>
</dbReference>
<reference evidence="3" key="1">
    <citation type="submission" date="2021-12" db="EMBL/GenBank/DDBJ databases">
        <title>Discovery of the Pendulisporaceae a myxobacterial family with distinct sporulation behavior and unique specialized metabolism.</title>
        <authorList>
            <person name="Garcia R."/>
            <person name="Popoff A."/>
            <person name="Bader C.D."/>
            <person name="Loehr J."/>
            <person name="Walesch S."/>
            <person name="Walt C."/>
            <person name="Boldt J."/>
            <person name="Bunk B."/>
            <person name="Haeckl F.J.F.P.J."/>
            <person name="Gunesch A.P."/>
            <person name="Birkelbach J."/>
            <person name="Nuebel U."/>
            <person name="Pietschmann T."/>
            <person name="Bach T."/>
            <person name="Mueller R."/>
        </authorList>
    </citation>
    <scope>NUCLEOTIDE SEQUENCE</scope>
    <source>
        <strain evidence="3">MSr11367</strain>
    </source>
</reference>
<protein>
    <submittedName>
        <fullName evidence="3">Tetratricopeptide repeat protein</fullName>
    </submittedName>
</protein>
<feature type="compositionally biased region" description="Low complexity" evidence="2">
    <location>
        <begin position="22"/>
        <end position="33"/>
    </location>
</feature>
<evidence type="ECO:0000256" key="2">
    <source>
        <dbReference type="SAM" id="MobiDB-lite"/>
    </source>
</evidence>
<dbReference type="RefSeq" id="WP_394839681.1">
    <property type="nucleotide sequence ID" value="NZ_CP089929.1"/>
</dbReference>
<name>A0ABZ2LLH9_9BACT</name>
<keyword evidence="4" id="KW-1185">Reference proteome</keyword>
<proteinExistence type="predicted"/>
<dbReference type="Proteomes" id="UP001374803">
    <property type="component" value="Chromosome"/>
</dbReference>